<evidence type="ECO:0000256" key="1">
    <source>
        <dbReference type="ARBA" id="ARBA00022801"/>
    </source>
</evidence>
<evidence type="ECO:0000259" key="4">
    <source>
        <dbReference type="Pfam" id="PF03424"/>
    </source>
</evidence>
<protein>
    <submittedName>
        <fullName evidence="5">Carbohydrate-binding domain-containing protein</fullName>
    </submittedName>
</protein>
<evidence type="ECO:0000256" key="2">
    <source>
        <dbReference type="ARBA" id="ARBA00023295"/>
    </source>
</evidence>
<dbReference type="InterPro" id="IPR005086">
    <property type="entry name" value="CBM17/28"/>
</dbReference>
<dbReference type="EMBL" id="JBHLYR010000045">
    <property type="protein sequence ID" value="MFB9993198.1"/>
    <property type="molecule type" value="Genomic_DNA"/>
</dbReference>
<organism evidence="5 6">
    <name type="scientific">Deinococcus oregonensis</name>
    <dbReference type="NCBI Taxonomy" id="1805970"/>
    <lineage>
        <taxon>Bacteria</taxon>
        <taxon>Thermotogati</taxon>
        <taxon>Deinococcota</taxon>
        <taxon>Deinococci</taxon>
        <taxon>Deinococcales</taxon>
        <taxon>Deinococcaceae</taxon>
        <taxon>Deinococcus</taxon>
    </lineage>
</organism>
<keyword evidence="6" id="KW-1185">Reference proteome</keyword>
<evidence type="ECO:0000259" key="3">
    <source>
        <dbReference type="Pfam" id="PF00150"/>
    </source>
</evidence>
<dbReference type="RefSeq" id="WP_380011550.1">
    <property type="nucleotide sequence ID" value="NZ_JBHLYR010000045.1"/>
</dbReference>
<keyword evidence="2" id="KW-0326">Glycosidase</keyword>
<accession>A0ABV6B0D2</accession>
<feature type="domain" description="Carbohydrate binding module family 17/28" evidence="4">
    <location>
        <begin position="329"/>
        <end position="497"/>
    </location>
</feature>
<proteinExistence type="predicted"/>
<dbReference type="SUPFAM" id="SSF49785">
    <property type="entry name" value="Galactose-binding domain-like"/>
    <property type="match status" value="2"/>
</dbReference>
<dbReference type="PANTHER" id="PTHR34142">
    <property type="entry name" value="ENDO-BETA-1,4-GLUCANASE A"/>
    <property type="match status" value="1"/>
</dbReference>
<dbReference type="InterPro" id="IPR018087">
    <property type="entry name" value="Glyco_hydro_5_CS"/>
</dbReference>
<dbReference type="InterPro" id="IPR017853">
    <property type="entry name" value="GH"/>
</dbReference>
<dbReference type="PANTHER" id="PTHR34142:SF1">
    <property type="entry name" value="GLYCOSIDE HYDROLASE FAMILY 5 DOMAIN-CONTAINING PROTEIN"/>
    <property type="match status" value="1"/>
</dbReference>
<keyword evidence="1" id="KW-0378">Hydrolase</keyword>
<feature type="domain" description="Carbohydrate binding module family 17/28" evidence="4">
    <location>
        <begin position="517"/>
        <end position="691"/>
    </location>
</feature>
<dbReference type="Gene3D" id="3.20.20.80">
    <property type="entry name" value="Glycosidases"/>
    <property type="match status" value="1"/>
</dbReference>
<dbReference type="InterPro" id="IPR008979">
    <property type="entry name" value="Galactose-bd-like_sf"/>
</dbReference>
<evidence type="ECO:0000313" key="5">
    <source>
        <dbReference type="EMBL" id="MFB9993198.1"/>
    </source>
</evidence>
<comment type="caution">
    <text evidence="5">The sequence shown here is derived from an EMBL/GenBank/DDBJ whole genome shotgun (WGS) entry which is preliminary data.</text>
</comment>
<reference evidence="5 6" key="1">
    <citation type="submission" date="2024-09" db="EMBL/GenBank/DDBJ databases">
        <authorList>
            <person name="Sun Q."/>
            <person name="Mori K."/>
        </authorList>
    </citation>
    <scope>NUCLEOTIDE SEQUENCE [LARGE SCALE GENOMIC DNA]</scope>
    <source>
        <strain evidence="5 6">JCM 13503</strain>
    </source>
</reference>
<name>A0ABV6B0D2_9DEIO</name>
<dbReference type="Pfam" id="PF00150">
    <property type="entry name" value="Cellulase"/>
    <property type="match status" value="1"/>
</dbReference>
<sequence>MPTLVDAQGKPVQLRGMSTHGLQWFPEIINDNAFGALANDWGANVIRLSMYVGEGGYAADPQIKQRVLEGIDYAIANDLYVIVDWHVHAPGDPNAELYTKANPLAFFREISQKYPNNSHIIYEVANEPNPNPLGVTNDTAGWASVKAYAEPIIKMLRDTGNQNIVLVGSPNWTQRPDLAADNRIQDRNTVYTAHFYSGTHQVSSDVTDRTNVMSNVKYALQHGVPVFVSEWGSSEASGNNGPYLQEADMWLEFLNKYNISWINWSLTNKNETSASFNPYELGKSAATNLDPGTDRLWAPQELSVSGEYVRARIKGIAYQPIDRTAFTETVWDFNDGTIQGFGVNSDSPVKTVTVSNENGTLKVDGLAASPDVSESNYWANVRLSADGSAAHPNLYGAKTLSVDVLAAVPATVSIAAIPQSATHGWANPKRAIQVTADKFVQQANGLYKATLTMTAEDSPNFAAMASDTDVKGSTLTNVILFVGTQNANTVWLDNISFSGNRTASEQPVNHAPLGQATLPSTFEDATRQGWAWDAASGVKGTLTLGVANGSNTLTWDVMYPDVKPTDNWASAPRLVLDTPTLTRGSNNFLLFDLYLKPEEGRGNQGALSVNLSFGPPSLGYWAQAQDSVSIPLTELVSRPKTSDGLYRFQIRFDLNKFDKALTPDTALGKINLIVADVEGNYAGKMFLDNVQLTPTAQ</sequence>
<dbReference type="PROSITE" id="PS00659">
    <property type="entry name" value="GLYCOSYL_HYDROL_F5"/>
    <property type="match status" value="1"/>
</dbReference>
<dbReference type="Gene3D" id="2.60.120.260">
    <property type="entry name" value="Galactose-binding domain-like"/>
    <property type="match status" value="2"/>
</dbReference>
<dbReference type="Proteomes" id="UP001589733">
    <property type="component" value="Unassembled WGS sequence"/>
</dbReference>
<gene>
    <name evidence="5" type="ORF">ACFFLM_14590</name>
</gene>
<dbReference type="InterPro" id="IPR001547">
    <property type="entry name" value="Glyco_hydro_5"/>
</dbReference>
<dbReference type="Pfam" id="PF03424">
    <property type="entry name" value="CBM_17_28"/>
    <property type="match status" value="2"/>
</dbReference>
<feature type="domain" description="Glycoside hydrolase family 5" evidence="3">
    <location>
        <begin position="5"/>
        <end position="270"/>
    </location>
</feature>
<dbReference type="SUPFAM" id="SSF51445">
    <property type="entry name" value="(Trans)glycosidases"/>
    <property type="match status" value="1"/>
</dbReference>
<evidence type="ECO:0000313" key="6">
    <source>
        <dbReference type="Proteomes" id="UP001589733"/>
    </source>
</evidence>